<name>A0A5B9ED40_9BACT</name>
<protein>
    <recommendedName>
        <fullName evidence="5">OmpR/PhoB-type domain-containing protein</fullName>
    </recommendedName>
</protein>
<organism evidence="6 7">
    <name type="scientific">Terriglobus albidus</name>
    <dbReference type="NCBI Taxonomy" id="1592106"/>
    <lineage>
        <taxon>Bacteria</taxon>
        <taxon>Pseudomonadati</taxon>
        <taxon>Acidobacteriota</taxon>
        <taxon>Terriglobia</taxon>
        <taxon>Terriglobales</taxon>
        <taxon>Acidobacteriaceae</taxon>
        <taxon>Terriglobus</taxon>
    </lineage>
</organism>
<dbReference type="SUPFAM" id="SSF69322">
    <property type="entry name" value="Tricorn protease domain 2"/>
    <property type="match status" value="1"/>
</dbReference>
<dbReference type="InterPro" id="IPR016032">
    <property type="entry name" value="Sig_transdc_resp-reg_C-effctor"/>
</dbReference>
<gene>
    <name evidence="6" type="ORF">FTW19_11840</name>
</gene>
<sequence length="704" mass="78401">MKEIQFFGEYTFEKSPLLVMRGIEMIDLTPRQLETLSLLLDAKGEVVSRETFLDKVWGDVIVEEHNLTQTIFLLRKTLGKLPNGQEYIETVPKKGYRMSPSALSLSTMREPSPSLWDKAKMKIPSPALPSVPLMEGTRSRSIIKRMFLIQAAVIVVTMAATLLRGFQARPHLLKVRQLTHDGVYKVSDAPLFLRDKRLFFTERQDTRNLLASVSLDGNISRNQVLPVRDGVLSGIGKSAEDVLISRPGDKGTITVASLNGDNNRPLSEFGGESPSWSPDGKHLAFIRGQQLFTADDKGQNPVPLVAVQGTPFWPVWSPDGTAIRFSVREPDGGESIHEVNLATKRLSPVLRGEPHEHRACCGAWTSNGRYFAYVVGNSASTSLWVQREEVLGWKKIKRSWELASGPVDFWRAPVIDQDHIYAIGEQVRHKLVLLNSKFAPFLPAVSVNSLSISHDGEWVAYSVYPEGSLWKSRLDGTERTRLSAHDEYTRMPQWSSDDHEIFYLRMIEGKPWSLAQVDARGGKPGILAIGGSGTSELAYSTAGDQLVMDQTGPGSTTSRKLAILSSKGQLIEELPESEGMTAARWSADGRYISAVSVDREQLRVFDRVSRKWDVVFTSATIGANVWDRKGNTLYFMARQEQRCTLFRFQPGGQGASEVMEIPEVYANGDVSRALEVTARGDLIFEYLEGAAEIYDLNVDLRSPL</sequence>
<keyword evidence="4" id="KW-0812">Transmembrane</keyword>
<evidence type="ECO:0000256" key="2">
    <source>
        <dbReference type="ARBA" id="ARBA00023125"/>
    </source>
</evidence>
<evidence type="ECO:0000313" key="7">
    <source>
        <dbReference type="Proteomes" id="UP000321820"/>
    </source>
</evidence>
<dbReference type="InterPro" id="IPR001867">
    <property type="entry name" value="OmpR/PhoB-type_DNA-bd"/>
</dbReference>
<dbReference type="GO" id="GO:0003677">
    <property type="term" value="F:DNA binding"/>
    <property type="evidence" value="ECO:0007669"/>
    <property type="project" value="UniProtKB-UniRule"/>
</dbReference>
<dbReference type="SUPFAM" id="SSF46894">
    <property type="entry name" value="C-terminal effector domain of the bipartite response regulators"/>
    <property type="match status" value="1"/>
</dbReference>
<dbReference type="PANTHER" id="PTHR36842:SF1">
    <property type="entry name" value="PROTEIN TOLB"/>
    <property type="match status" value="1"/>
</dbReference>
<evidence type="ECO:0000256" key="3">
    <source>
        <dbReference type="PROSITE-ProRule" id="PRU01091"/>
    </source>
</evidence>
<dbReference type="Pfam" id="PF07676">
    <property type="entry name" value="PD40"/>
    <property type="match status" value="2"/>
</dbReference>
<dbReference type="PANTHER" id="PTHR36842">
    <property type="entry name" value="PROTEIN TOLB HOMOLOG"/>
    <property type="match status" value="1"/>
</dbReference>
<dbReference type="AlphaFoldDB" id="A0A5B9ED40"/>
<comment type="similarity">
    <text evidence="1">Belongs to the TolB family.</text>
</comment>
<keyword evidence="2 3" id="KW-0238">DNA-binding</keyword>
<dbReference type="GO" id="GO:0006355">
    <property type="term" value="P:regulation of DNA-templated transcription"/>
    <property type="evidence" value="ECO:0007669"/>
    <property type="project" value="InterPro"/>
</dbReference>
<accession>A0A5B9ED40</accession>
<dbReference type="OrthoDB" id="9045337at2"/>
<dbReference type="PROSITE" id="PS51755">
    <property type="entry name" value="OMPR_PHOB"/>
    <property type="match status" value="1"/>
</dbReference>
<evidence type="ECO:0000256" key="1">
    <source>
        <dbReference type="ARBA" id="ARBA00009820"/>
    </source>
</evidence>
<dbReference type="InterPro" id="IPR011042">
    <property type="entry name" value="6-blade_b-propeller_TolB-like"/>
</dbReference>
<evidence type="ECO:0000313" key="6">
    <source>
        <dbReference type="EMBL" id="QEE28630.1"/>
    </source>
</evidence>
<evidence type="ECO:0000256" key="4">
    <source>
        <dbReference type="SAM" id="Phobius"/>
    </source>
</evidence>
<dbReference type="SMART" id="SM00862">
    <property type="entry name" value="Trans_reg_C"/>
    <property type="match status" value="1"/>
</dbReference>
<proteinExistence type="inferred from homology"/>
<dbReference type="InterPro" id="IPR011659">
    <property type="entry name" value="WD40"/>
</dbReference>
<dbReference type="CDD" id="cd00383">
    <property type="entry name" value="trans_reg_C"/>
    <property type="match status" value="1"/>
</dbReference>
<keyword evidence="7" id="KW-1185">Reference proteome</keyword>
<dbReference type="Proteomes" id="UP000321820">
    <property type="component" value="Chromosome"/>
</dbReference>
<reference evidence="6 7" key="1">
    <citation type="submission" date="2019-08" db="EMBL/GenBank/DDBJ databases">
        <title>Complete genome sequence of Terriglobus albidus strain ORNL.</title>
        <authorList>
            <person name="Podar M."/>
        </authorList>
    </citation>
    <scope>NUCLEOTIDE SEQUENCE [LARGE SCALE GENOMIC DNA]</scope>
    <source>
        <strain evidence="6 7">ORNL</strain>
    </source>
</reference>
<dbReference type="Pfam" id="PF00486">
    <property type="entry name" value="Trans_reg_C"/>
    <property type="match status" value="1"/>
</dbReference>
<dbReference type="Gene3D" id="2.120.10.30">
    <property type="entry name" value="TolB, C-terminal domain"/>
    <property type="match status" value="2"/>
</dbReference>
<dbReference type="KEGG" id="talb:FTW19_11840"/>
<dbReference type="Gene3D" id="1.10.10.10">
    <property type="entry name" value="Winged helix-like DNA-binding domain superfamily/Winged helix DNA-binding domain"/>
    <property type="match status" value="1"/>
</dbReference>
<dbReference type="EMBL" id="CP042806">
    <property type="protein sequence ID" value="QEE28630.1"/>
    <property type="molecule type" value="Genomic_DNA"/>
</dbReference>
<evidence type="ECO:0000259" key="5">
    <source>
        <dbReference type="PROSITE" id="PS51755"/>
    </source>
</evidence>
<feature type="DNA-binding region" description="OmpR/PhoB-type" evidence="3">
    <location>
        <begin position="2"/>
        <end position="100"/>
    </location>
</feature>
<feature type="domain" description="OmpR/PhoB-type" evidence="5">
    <location>
        <begin position="2"/>
        <end position="100"/>
    </location>
</feature>
<dbReference type="GO" id="GO:0000160">
    <property type="term" value="P:phosphorelay signal transduction system"/>
    <property type="evidence" value="ECO:0007669"/>
    <property type="project" value="InterPro"/>
</dbReference>
<keyword evidence="4" id="KW-1133">Transmembrane helix</keyword>
<feature type="transmembrane region" description="Helical" evidence="4">
    <location>
        <begin position="147"/>
        <end position="166"/>
    </location>
</feature>
<dbReference type="InterPro" id="IPR036388">
    <property type="entry name" value="WH-like_DNA-bd_sf"/>
</dbReference>
<keyword evidence="4" id="KW-0472">Membrane</keyword>